<dbReference type="EMBL" id="KQ241723">
    <property type="protein sequence ID" value="KNC85047.1"/>
    <property type="molecule type" value="Genomic_DNA"/>
</dbReference>
<accession>A0A0L0G7N6</accession>
<evidence type="ECO:0000313" key="1">
    <source>
        <dbReference type="EMBL" id="KNC85047.1"/>
    </source>
</evidence>
<reference evidence="1 2" key="1">
    <citation type="submission" date="2011-02" db="EMBL/GenBank/DDBJ databases">
        <title>The Genome Sequence of Sphaeroforma arctica JP610.</title>
        <authorList>
            <consortium name="The Broad Institute Genome Sequencing Platform"/>
            <person name="Russ C."/>
            <person name="Cuomo C."/>
            <person name="Young S.K."/>
            <person name="Zeng Q."/>
            <person name="Gargeya S."/>
            <person name="Alvarado L."/>
            <person name="Berlin A."/>
            <person name="Chapman S.B."/>
            <person name="Chen Z."/>
            <person name="Freedman E."/>
            <person name="Gellesch M."/>
            <person name="Goldberg J."/>
            <person name="Griggs A."/>
            <person name="Gujja S."/>
            <person name="Heilman E."/>
            <person name="Heiman D."/>
            <person name="Howarth C."/>
            <person name="Mehta T."/>
            <person name="Neiman D."/>
            <person name="Pearson M."/>
            <person name="Roberts A."/>
            <person name="Saif S."/>
            <person name="Shea T."/>
            <person name="Shenoy N."/>
            <person name="Sisk P."/>
            <person name="Stolte C."/>
            <person name="Sykes S."/>
            <person name="White J."/>
            <person name="Yandava C."/>
            <person name="Burger G."/>
            <person name="Gray M.W."/>
            <person name="Holland P.W.H."/>
            <person name="King N."/>
            <person name="Lang F.B.F."/>
            <person name="Roger A.J."/>
            <person name="Ruiz-Trillo I."/>
            <person name="Haas B."/>
            <person name="Nusbaum C."/>
            <person name="Birren B."/>
        </authorList>
    </citation>
    <scope>NUCLEOTIDE SEQUENCE [LARGE SCALE GENOMIC DNA]</scope>
    <source>
        <strain evidence="1 2">JP610</strain>
    </source>
</reference>
<organism evidence="1 2">
    <name type="scientific">Sphaeroforma arctica JP610</name>
    <dbReference type="NCBI Taxonomy" id="667725"/>
    <lineage>
        <taxon>Eukaryota</taxon>
        <taxon>Ichthyosporea</taxon>
        <taxon>Ichthyophonida</taxon>
        <taxon>Sphaeroforma</taxon>
    </lineage>
</organism>
<sequence length="196" mass="21268">EIVSLTQQKPARSMTVFEHLLGDGNRCAICAFMEADLSGRGGERLTGPCEHSLSTHIPTDIHVPALDNQIGSVELFRKRARDIKPSAKMSIKEAVAGSGMQNPSHTVAYENTLLCHQSSVDDYRHRILRRSHTGSDDKERKSAQISIRSLAVKSKKSAAWRCSLGQTLILGDSGLDLLGGGDGKSSQVISKPSRHP</sequence>
<dbReference type="GeneID" id="25903244"/>
<feature type="non-terminal residue" evidence="1">
    <location>
        <position position="1"/>
    </location>
</feature>
<proteinExistence type="predicted"/>
<dbReference type="AlphaFoldDB" id="A0A0L0G7N6"/>
<feature type="non-terminal residue" evidence="1">
    <location>
        <position position="196"/>
    </location>
</feature>
<keyword evidence="2" id="KW-1185">Reference proteome</keyword>
<dbReference type="RefSeq" id="XP_014158949.1">
    <property type="nucleotide sequence ID" value="XM_014303474.1"/>
</dbReference>
<dbReference type="Proteomes" id="UP000054560">
    <property type="component" value="Unassembled WGS sequence"/>
</dbReference>
<name>A0A0L0G7N6_9EUKA</name>
<protein>
    <submittedName>
        <fullName evidence="1">Uncharacterized protein</fullName>
    </submittedName>
</protein>
<gene>
    <name evidence="1" type="ORF">SARC_02740</name>
</gene>
<evidence type="ECO:0000313" key="2">
    <source>
        <dbReference type="Proteomes" id="UP000054560"/>
    </source>
</evidence>